<sequence length="843" mass="96126">MSSIQERLQIKREPIDKWSTREQLCLASAVARSGDQNWMSVSRALKPFGDPNRPADWFHQKNCAAQYGALLENVETPKRKKRVSGPEAAIETPAESILRKLKAERLVELKKLIQEEKAEYYKLQEDMTLLQSGNVSEEQLDRWCKEIDEEEKQREQEAMVHAKRLKERELRKQEIERVWRPGVKTGFGNGNQKRKTSDSIESLMEVDSVDEPPVPPPSLHIPEPGKSAQSPLLTSLLKSPSHAQNVVTSSILHTAITSQRPTTTNPTIASLLNSSTNVTVSASLQQLVSSAIGQEPATAVQVIDQEPTTPELPDDAVDILPNLKVEDIESTLPEIKNEEVEGIISDLIENAEIVTDPEEHLALTDNIDLMDNLENELQELVKEEEENAAKECKNVLVEIKQEEMVQQEKEPAVVEIDPFEFQEEPEIYEHPQQAKINTEEKSIIDDIKEEIVVEDTETTIETIEEIREVEDLKKECIGGSVEIVEVVAMEDEEIDKELNKSEIEDIVHSSKGDLNVIKDNSNDEQPIVEVKIDKDSCDDSNPESVDMETKSEPEVIKDATSTETTETDTNEGTGTVFTPDFTGELYDDSVSMEVKVDKSGKAKRDYSRNKKKEEKDLDIYFNVEQVQLEEEQETCSEKEFQEIEKKLEIKKLKNDNERSNSPWTEEDEIALKGKRRYSTPATPIDSIPNSPGSTTTNEDEREYRNWKKSLLLVYNRLATHKYASLFLKPITNDQAPGYHNVIYRPMDLQTIRKNIDNGTVRTTSEFQRDVLLMFTNAIMYNKTNDLIYTMARQMQQESIQQIQLFQQAQMDTPARRETRTSEPGGKRKRGPEEISRNKKRKED</sequence>
<gene>
    <name evidence="6" type="ORF">QE152_g19613</name>
</gene>
<dbReference type="PRINTS" id="PR00503">
    <property type="entry name" value="BROMODOMAIN"/>
</dbReference>
<feature type="region of interest" description="Disordered" evidence="4">
    <location>
        <begin position="806"/>
        <end position="843"/>
    </location>
</feature>
<evidence type="ECO:0000313" key="6">
    <source>
        <dbReference type="EMBL" id="KAK9722518.1"/>
    </source>
</evidence>
<protein>
    <submittedName>
        <fullName evidence="6">Bromodomain</fullName>
    </submittedName>
</protein>
<dbReference type="Gene3D" id="1.20.920.10">
    <property type="entry name" value="Bromodomain-like"/>
    <property type="match status" value="1"/>
</dbReference>
<dbReference type="PANTHER" id="PTHR15398:SF4">
    <property type="entry name" value="BROMODOMAIN-CONTAINING PROTEIN 8 ISOFORM X1"/>
    <property type="match status" value="1"/>
</dbReference>
<proteinExistence type="predicted"/>
<feature type="compositionally biased region" description="Basic and acidic residues" evidence="4">
    <location>
        <begin position="547"/>
        <end position="557"/>
    </location>
</feature>
<keyword evidence="3" id="KW-0175">Coiled coil</keyword>
<feature type="coiled-coil region" evidence="3">
    <location>
        <begin position="363"/>
        <end position="402"/>
    </location>
</feature>
<keyword evidence="7" id="KW-1185">Reference proteome</keyword>
<feature type="region of interest" description="Disordered" evidence="4">
    <location>
        <begin position="654"/>
        <end position="701"/>
    </location>
</feature>
<feature type="region of interest" description="Disordered" evidence="4">
    <location>
        <begin position="183"/>
        <end position="229"/>
    </location>
</feature>
<dbReference type="CDD" id="cd05507">
    <property type="entry name" value="Bromo_brd8_like"/>
    <property type="match status" value="1"/>
</dbReference>
<reference evidence="6 7" key="1">
    <citation type="journal article" date="2024" name="BMC Genomics">
        <title>De novo assembly and annotation of Popillia japonica's genome with initial clues to its potential as an invasive pest.</title>
        <authorList>
            <person name="Cucini C."/>
            <person name="Boschi S."/>
            <person name="Funari R."/>
            <person name="Cardaioli E."/>
            <person name="Iannotti N."/>
            <person name="Marturano G."/>
            <person name="Paoli F."/>
            <person name="Bruttini M."/>
            <person name="Carapelli A."/>
            <person name="Frati F."/>
            <person name="Nardi F."/>
        </authorList>
    </citation>
    <scope>NUCLEOTIDE SEQUENCE [LARGE SCALE GENOMIC DNA]</scope>
    <source>
        <strain evidence="6">DMR45628</strain>
    </source>
</reference>
<evidence type="ECO:0000259" key="5">
    <source>
        <dbReference type="PROSITE" id="PS50014"/>
    </source>
</evidence>
<dbReference type="PANTHER" id="PTHR15398">
    <property type="entry name" value="BROMODOMAIN-CONTAINING PROTEIN 8"/>
    <property type="match status" value="1"/>
</dbReference>
<evidence type="ECO:0000256" key="2">
    <source>
        <dbReference type="PROSITE-ProRule" id="PRU00035"/>
    </source>
</evidence>
<dbReference type="AlphaFoldDB" id="A0AAW1KR00"/>
<feature type="domain" description="Bromo" evidence="5">
    <location>
        <begin position="718"/>
        <end position="788"/>
    </location>
</feature>
<comment type="caution">
    <text evidence="6">The sequence shown here is derived from an EMBL/GenBank/DDBJ whole genome shotgun (WGS) entry which is preliminary data.</text>
</comment>
<feature type="compositionally biased region" description="Polar residues" evidence="4">
    <location>
        <begin position="687"/>
        <end position="696"/>
    </location>
</feature>
<evidence type="ECO:0000313" key="7">
    <source>
        <dbReference type="Proteomes" id="UP001458880"/>
    </source>
</evidence>
<dbReference type="InterPro" id="IPR037966">
    <property type="entry name" value="Brd8_Bromo_dom"/>
</dbReference>
<dbReference type="Pfam" id="PF00439">
    <property type="entry name" value="Bromodomain"/>
    <property type="match status" value="1"/>
</dbReference>
<dbReference type="SUPFAM" id="SSF47370">
    <property type="entry name" value="Bromodomain"/>
    <property type="match status" value="1"/>
</dbReference>
<evidence type="ECO:0000256" key="1">
    <source>
        <dbReference type="ARBA" id="ARBA00023117"/>
    </source>
</evidence>
<feature type="region of interest" description="Disordered" evidence="4">
    <location>
        <begin position="534"/>
        <end position="576"/>
    </location>
</feature>
<name>A0AAW1KR00_POPJA</name>
<dbReference type="InterPro" id="IPR001487">
    <property type="entry name" value="Bromodomain"/>
</dbReference>
<dbReference type="EMBL" id="JASPKY010000187">
    <property type="protein sequence ID" value="KAK9722518.1"/>
    <property type="molecule type" value="Genomic_DNA"/>
</dbReference>
<dbReference type="SMART" id="SM00297">
    <property type="entry name" value="BROMO"/>
    <property type="match status" value="1"/>
</dbReference>
<feature type="coiled-coil region" evidence="3">
    <location>
        <begin position="99"/>
        <end position="126"/>
    </location>
</feature>
<dbReference type="GO" id="GO:0035267">
    <property type="term" value="C:NuA4 histone acetyltransferase complex"/>
    <property type="evidence" value="ECO:0007669"/>
    <property type="project" value="TreeGrafter"/>
</dbReference>
<dbReference type="PROSITE" id="PS50014">
    <property type="entry name" value="BROMODOMAIN_2"/>
    <property type="match status" value="1"/>
</dbReference>
<dbReference type="Proteomes" id="UP001458880">
    <property type="component" value="Unassembled WGS sequence"/>
</dbReference>
<evidence type="ECO:0000256" key="4">
    <source>
        <dbReference type="SAM" id="MobiDB-lite"/>
    </source>
</evidence>
<keyword evidence="1 2" id="KW-0103">Bromodomain</keyword>
<accession>A0AAW1KR00</accession>
<evidence type="ECO:0000256" key="3">
    <source>
        <dbReference type="SAM" id="Coils"/>
    </source>
</evidence>
<dbReference type="InterPro" id="IPR036427">
    <property type="entry name" value="Bromodomain-like_sf"/>
</dbReference>
<feature type="compositionally biased region" description="Basic and acidic residues" evidence="4">
    <location>
        <begin position="830"/>
        <end position="843"/>
    </location>
</feature>
<organism evidence="6 7">
    <name type="scientific">Popillia japonica</name>
    <name type="common">Japanese beetle</name>
    <dbReference type="NCBI Taxonomy" id="7064"/>
    <lineage>
        <taxon>Eukaryota</taxon>
        <taxon>Metazoa</taxon>
        <taxon>Ecdysozoa</taxon>
        <taxon>Arthropoda</taxon>
        <taxon>Hexapoda</taxon>
        <taxon>Insecta</taxon>
        <taxon>Pterygota</taxon>
        <taxon>Neoptera</taxon>
        <taxon>Endopterygota</taxon>
        <taxon>Coleoptera</taxon>
        <taxon>Polyphaga</taxon>
        <taxon>Scarabaeiformia</taxon>
        <taxon>Scarabaeidae</taxon>
        <taxon>Rutelinae</taxon>
        <taxon>Popillia</taxon>
    </lineage>
</organism>